<dbReference type="InterPro" id="IPR007345">
    <property type="entry name" value="Polysacch_pyruvyl_Trfase"/>
</dbReference>
<evidence type="ECO:0000259" key="1">
    <source>
        <dbReference type="Pfam" id="PF04230"/>
    </source>
</evidence>
<name>A0A1K1KS65_9LACO</name>
<sequence>MMNIINRIRIIKRKSIIEWINYFSKKRSFKLPKDMHKKRVFLFLTPTHTNLGDQAIAIAELIYLKKKLPEYQVIEVPDINTVKGIKLIKKVIESDDIVMIHGGGNLGVLYPTAEKRRRLIVQMFEHNKIITFPQSAYFSDDKDSQAELIKSRSIYSDNKNFVLVARETLTKKFLEENFPKNKLLFTPDIVFFLNARLQLEEYKRSGILLALRKDKERSLSSNFIDNLVNRLKRDFHITYSDTVIHENIEINSMNRDTYFINKIHEFSKHQLVITDRLHGMLFSLLTKTPCIVFNNNNGKVKYTYYNWLKEVNYIKLMKTGDIDLILANINQLLKIKPISKKFDTDFYELTKYLKE</sequence>
<evidence type="ECO:0000313" key="2">
    <source>
        <dbReference type="EMBL" id="SFV41705.1"/>
    </source>
</evidence>
<dbReference type="Pfam" id="PF04230">
    <property type="entry name" value="PS_pyruv_trans"/>
    <property type="match status" value="1"/>
</dbReference>
<feature type="domain" description="Polysaccharide pyruvyl transferase" evidence="1">
    <location>
        <begin position="50"/>
        <end position="297"/>
    </location>
</feature>
<dbReference type="EMBL" id="LT630287">
    <property type="protein sequence ID" value="SFV41705.1"/>
    <property type="molecule type" value="Genomic_DNA"/>
</dbReference>
<evidence type="ECO:0000313" key="3">
    <source>
        <dbReference type="Proteomes" id="UP000190935"/>
    </source>
</evidence>
<dbReference type="GeneID" id="95350365"/>
<accession>A0A1K1KS65</accession>
<proteinExistence type="predicted"/>
<gene>
    <name evidence="2" type="ORF">LAC1533_2279</name>
</gene>
<protein>
    <submittedName>
        <fullName evidence="2">COG5039: Exopolysaccharide biosynthesis protein</fullName>
    </submittedName>
</protein>
<dbReference type="Proteomes" id="UP000190935">
    <property type="component" value="Chromosome I"/>
</dbReference>
<reference evidence="3" key="1">
    <citation type="submission" date="2016-11" db="EMBL/GenBank/DDBJ databases">
        <authorList>
            <person name="Papadimitriou K."/>
        </authorList>
    </citation>
    <scope>NUCLEOTIDE SEQUENCE [LARGE SCALE GENOMIC DNA]</scope>
    <source>
        <strain evidence="3">ACA-DC 1533</strain>
    </source>
</reference>
<dbReference type="RefSeq" id="WP_079579592.1">
    <property type="nucleotide sequence ID" value="NZ_LT630287.1"/>
</dbReference>
<dbReference type="AlphaFoldDB" id="A0A1K1KS65"/>
<organism evidence="2 3">
    <name type="scientific">Ligilactobacillus acidipiscis</name>
    <dbReference type="NCBI Taxonomy" id="89059"/>
    <lineage>
        <taxon>Bacteria</taxon>
        <taxon>Bacillati</taxon>
        <taxon>Bacillota</taxon>
        <taxon>Bacilli</taxon>
        <taxon>Lactobacillales</taxon>
        <taxon>Lactobacillaceae</taxon>
        <taxon>Ligilactobacillus</taxon>
    </lineage>
</organism>
<dbReference type="KEGG" id="laca:LAC1533_2279"/>